<evidence type="ECO:0000313" key="1">
    <source>
        <dbReference type="EMBL" id="GJT46974.1"/>
    </source>
</evidence>
<sequence length="118" mass="12537">MNPLSESSCNCSDNSFISDGAIDSWLSYGAAPEFKSDWNSTVRAEVDLASTPAIASKVPYFVALVAPPGARAIMVKMALGAFGKRSPILLLFACPHIVNLGNIRPHEGLLLVTMVVSE</sequence>
<organism evidence="1 2">
    <name type="scientific">Tanacetum coccineum</name>
    <dbReference type="NCBI Taxonomy" id="301880"/>
    <lineage>
        <taxon>Eukaryota</taxon>
        <taxon>Viridiplantae</taxon>
        <taxon>Streptophyta</taxon>
        <taxon>Embryophyta</taxon>
        <taxon>Tracheophyta</taxon>
        <taxon>Spermatophyta</taxon>
        <taxon>Magnoliopsida</taxon>
        <taxon>eudicotyledons</taxon>
        <taxon>Gunneridae</taxon>
        <taxon>Pentapetalae</taxon>
        <taxon>asterids</taxon>
        <taxon>campanulids</taxon>
        <taxon>Asterales</taxon>
        <taxon>Asteraceae</taxon>
        <taxon>Asteroideae</taxon>
        <taxon>Anthemideae</taxon>
        <taxon>Anthemidinae</taxon>
        <taxon>Tanacetum</taxon>
    </lineage>
</organism>
<dbReference type="Proteomes" id="UP001151760">
    <property type="component" value="Unassembled WGS sequence"/>
</dbReference>
<dbReference type="EMBL" id="BQNB010016030">
    <property type="protein sequence ID" value="GJT46974.1"/>
    <property type="molecule type" value="Genomic_DNA"/>
</dbReference>
<protein>
    <submittedName>
        <fullName evidence="1">Uncharacterized protein</fullName>
    </submittedName>
</protein>
<accession>A0ABQ5E817</accession>
<proteinExistence type="predicted"/>
<comment type="caution">
    <text evidence="1">The sequence shown here is derived from an EMBL/GenBank/DDBJ whole genome shotgun (WGS) entry which is preliminary data.</text>
</comment>
<reference evidence="1" key="2">
    <citation type="submission" date="2022-01" db="EMBL/GenBank/DDBJ databases">
        <authorList>
            <person name="Yamashiro T."/>
            <person name="Shiraishi A."/>
            <person name="Satake H."/>
            <person name="Nakayama K."/>
        </authorList>
    </citation>
    <scope>NUCLEOTIDE SEQUENCE</scope>
</reference>
<evidence type="ECO:0000313" key="2">
    <source>
        <dbReference type="Proteomes" id="UP001151760"/>
    </source>
</evidence>
<keyword evidence="2" id="KW-1185">Reference proteome</keyword>
<gene>
    <name evidence="1" type="ORF">Tco_0955689</name>
</gene>
<reference evidence="1" key="1">
    <citation type="journal article" date="2022" name="Int. J. Mol. Sci.">
        <title>Draft Genome of Tanacetum Coccineum: Genomic Comparison of Closely Related Tanacetum-Family Plants.</title>
        <authorList>
            <person name="Yamashiro T."/>
            <person name="Shiraishi A."/>
            <person name="Nakayama K."/>
            <person name="Satake H."/>
        </authorList>
    </citation>
    <scope>NUCLEOTIDE SEQUENCE</scope>
</reference>
<name>A0ABQ5E817_9ASTR</name>